<protein>
    <submittedName>
        <fullName evidence="1">Replicase</fullName>
    </submittedName>
</protein>
<proteinExistence type="predicted"/>
<dbReference type="HOGENOM" id="CLU_050196_0_0_4"/>
<dbReference type="KEGG" id="lhk:LHK_00916"/>
<evidence type="ECO:0000313" key="1">
    <source>
        <dbReference type="EMBL" id="ACO73909.1"/>
    </source>
</evidence>
<name>C1D592_LARHH</name>
<dbReference type="EMBL" id="CP001154">
    <property type="protein sequence ID" value="ACO73909.1"/>
    <property type="molecule type" value="Genomic_DNA"/>
</dbReference>
<dbReference type="STRING" id="557598.LHK_00916"/>
<evidence type="ECO:0000313" key="2">
    <source>
        <dbReference type="Proteomes" id="UP000002010"/>
    </source>
</evidence>
<keyword evidence="2" id="KW-1185">Reference proteome</keyword>
<accession>C1D592</accession>
<dbReference type="Proteomes" id="UP000002010">
    <property type="component" value="Chromosome"/>
</dbReference>
<sequence length="394" mass="41916">MSYHLNAVLSTAPFLKREWNKQQRLTLQNAVRIALPTHRASACLRHRLGASSVTVSATAEGGTRLGGLMVCNATHVCPVCHHNKMTEDKAMIAEIVTGHYTSSGFMVDAVLTVPHASGESLPEVLNRLESVWKSLRSKPIWRELADCLGIVGSIRRLEVTLTPHGWHPHYHVSFLCDWRATKGLKGCSRHAVLADAHALVAGRWSEAGKRAGIGVCLFAQAAVAIVAAVDAAKAVAYSAKNMGYGGKSDSLTPIDLLRVIDQIADPVAVQAAKRLFSEYVAAIKGKHALSFLGTARVAKAAIAETADDTSDSEYVRLGTVSSDAWSAVVQAGLREAVAQVVTREDLAVAVLRAAYFAGYTSIPTGWLTLTPATKTVIGVKSGPVTVSLLEGLPA</sequence>
<reference evidence="1 2" key="1">
    <citation type="journal article" date="2009" name="PLoS Genet.">
        <title>The complete genome and proteome of Laribacter hongkongensis reveal potential mechanisms for adaptations to different temperatures and habitats.</title>
        <authorList>
            <person name="Woo P.C."/>
            <person name="Lau S.K."/>
            <person name="Tse H."/>
            <person name="Teng J.L."/>
            <person name="Curreem S.O."/>
            <person name="Tsang A.K."/>
            <person name="Fan R.Y."/>
            <person name="Wong G.K."/>
            <person name="Huang Y."/>
            <person name="Loman N.J."/>
            <person name="Snyder L.A."/>
            <person name="Cai J.J."/>
            <person name="Huang J.D."/>
            <person name="Mak W."/>
            <person name="Pallen M.J."/>
            <person name="Lok S."/>
            <person name="Yuen K.Y."/>
        </authorList>
    </citation>
    <scope>NUCLEOTIDE SEQUENCE [LARGE SCALE GENOMIC DNA]</scope>
    <source>
        <strain evidence="1 2">HLHK9</strain>
    </source>
</reference>
<organism evidence="1 2">
    <name type="scientific">Laribacter hongkongensis (strain HLHK9)</name>
    <dbReference type="NCBI Taxonomy" id="557598"/>
    <lineage>
        <taxon>Bacteria</taxon>
        <taxon>Pseudomonadati</taxon>
        <taxon>Pseudomonadota</taxon>
        <taxon>Betaproteobacteria</taxon>
        <taxon>Neisseriales</taxon>
        <taxon>Aquaspirillaceae</taxon>
        <taxon>Laribacter</taxon>
    </lineage>
</organism>
<dbReference type="eggNOG" id="ENOG5032TNH">
    <property type="taxonomic scope" value="Bacteria"/>
</dbReference>
<dbReference type="AlphaFoldDB" id="C1D592"/>
<dbReference type="RefSeq" id="WP_012696400.1">
    <property type="nucleotide sequence ID" value="NC_012559.1"/>
</dbReference>
<gene>
    <name evidence="1" type="ordered locus">LHK_00916</name>
</gene>